<evidence type="ECO:0000313" key="1">
    <source>
        <dbReference type="EMBL" id="SIS89694.1"/>
    </source>
</evidence>
<reference evidence="1 2" key="1">
    <citation type="submission" date="2017-01" db="EMBL/GenBank/DDBJ databases">
        <authorList>
            <person name="Mah S.A."/>
            <person name="Swanson W.J."/>
            <person name="Moy G.W."/>
            <person name="Vacquier V.D."/>
        </authorList>
    </citation>
    <scope>NUCLEOTIDE SEQUENCE [LARGE SCALE GENOMIC DNA]</scope>
    <source>
        <strain evidence="1 2">DSM 11589</strain>
    </source>
</reference>
<organism evidence="1 2">
    <name type="scientific">Insolitispirillum peregrinum</name>
    <dbReference type="NCBI Taxonomy" id="80876"/>
    <lineage>
        <taxon>Bacteria</taxon>
        <taxon>Pseudomonadati</taxon>
        <taxon>Pseudomonadota</taxon>
        <taxon>Alphaproteobacteria</taxon>
        <taxon>Rhodospirillales</taxon>
        <taxon>Novispirillaceae</taxon>
        <taxon>Insolitispirillum</taxon>
    </lineage>
</organism>
<evidence type="ECO:0008006" key="3">
    <source>
        <dbReference type="Google" id="ProtNLM"/>
    </source>
</evidence>
<dbReference type="RefSeq" id="WP_076400785.1">
    <property type="nucleotide sequence ID" value="NZ_FTOA01000004.1"/>
</dbReference>
<keyword evidence="2" id="KW-1185">Reference proteome</keyword>
<protein>
    <recommendedName>
        <fullName evidence="3">Restriction endonuclease</fullName>
    </recommendedName>
</protein>
<dbReference type="OrthoDB" id="819552at2"/>
<evidence type="ECO:0000313" key="2">
    <source>
        <dbReference type="Proteomes" id="UP000185678"/>
    </source>
</evidence>
<sequence>MPDGGSTRISADRVRYIKLGEGGSWEKECFERGIVRMGYNTGIHFDMLTDANLSAYGKTYTDADKGKGKVTEIVNVVRIFRDDPGVILWITFSGRLLRWCFLDPASALERHSDGRGTFRRTLDGWHSRDLADQPLRMETLSGHITQLAAYRGTCCDAKDPEYVVRRINGERRTEVVEAERLTADLRRVIISMMKLLTPQDFELLVDLVFSGSGWRRQGVVGKTEKLVDMELWLPTTDEHAFVQVKSKAKQREFDEEYAEAFTKMTQFGRMFYVYHSGHITCSDDKITILDPEKFAAMVLDAGLTSWLMQRVG</sequence>
<proteinExistence type="predicted"/>
<gene>
    <name evidence="1" type="ORF">SAMN05421779_104361</name>
</gene>
<dbReference type="EMBL" id="FTOA01000004">
    <property type="protein sequence ID" value="SIS89694.1"/>
    <property type="molecule type" value="Genomic_DNA"/>
</dbReference>
<dbReference type="AlphaFoldDB" id="A0A1N7MU74"/>
<dbReference type="Proteomes" id="UP000185678">
    <property type="component" value="Unassembled WGS sequence"/>
</dbReference>
<name>A0A1N7MU74_9PROT</name>
<accession>A0A1N7MU74</accession>